<evidence type="ECO:0000256" key="1">
    <source>
        <dbReference type="ARBA" id="ARBA00022801"/>
    </source>
</evidence>
<dbReference type="Pfam" id="PF01734">
    <property type="entry name" value="Patatin"/>
    <property type="match status" value="1"/>
</dbReference>
<feature type="short sequence motif" description="GXGXXG" evidence="4">
    <location>
        <begin position="23"/>
        <end position="28"/>
    </location>
</feature>
<reference evidence="6 7" key="1">
    <citation type="submission" date="2014-11" db="EMBL/GenBank/DDBJ databases">
        <authorList>
            <person name="Wibberg Daniel"/>
        </authorList>
    </citation>
    <scope>NUCLEOTIDE SEQUENCE [LARGE SCALE GENOMIC DNA]</scope>
    <source>
        <strain evidence="6">Rhizoctonia solani AG1-IB 7/3/14</strain>
    </source>
</reference>
<dbReference type="EMBL" id="LN679100">
    <property type="protein sequence ID" value="CEL51829.1"/>
    <property type="molecule type" value="Genomic_DNA"/>
</dbReference>
<feature type="domain" description="PNPLA" evidence="5">
    <location>
        <begin position="19"/>
        <end position="227"/>
    </location>
</feature>
<dbReference type="GO" id="GO:0019369">
    <property type="term" value="P:arachidonate metabolic process"/>
    <property type="evidence" value="ECO:0007669"/>
    <property type="project" value="TreeGrafter"/>
</dbReference>
<gene>
    <name evidence="6" type="ORF">RSOLAG1IB_00364</name>
</gene>
<proteinExistence type="predicted"/>
<evidence type="ECO:0000256" key="2">
    <source>
        <dbReference type="ARBA" id="ARBA00022963"/>
    </source>
</evidence>
<evidence type="ECO:0000259" key="5">
    <source>
        <dbReference type="PROSITE" id="PS51635"/>
    </source>
</evidence>
<feature type="active site" description="Nucleophile" evidence="4">
    <location>
        <position position="65"/>
    </location>
</feature>
<dbReference type="OrthoDB" id="630895at2759"/>
<dbReference type="CDD" id="cd07216">
    <property type="entry name" value="Pat17_PNPLA8_PNPLA9_like3"/>
    <property type="match status" value="1"/>
</dbReference>
<keyword evidence="2 4" id="KW-0442">Lipid degradation</keyword>
<keyword evidence="3 4" id="KW-0443">Lipid metabolism</keyword>
<accession>A0A0B7F4E8</accession>
<evidence type="ECO:0000313" key="7">
    <source>
        <dbReference type="Proteomes" id="UP000059188"/>
    </source>
</evidence>
<dbReference type="GO" id="GO:0016042">
    <property type="term" value="P:lipid catabolic process"/>
    <property type="evidence" value="ECO:0007669"/>
    <property type="project" value="UniProtKB-UniRule"/>
</dbReference>
<name>A0A0B7F4E8_THACB</name>
<evidence type="ECO:0000313" key="6">
    <source>
        <dbReference type="EMBL" id="CEL51829.1"/>
    </source>
</evidence>
<feature type="active site" description="Proton acceptor" evidence="4">
    <location>
        <position position="214"/>
    </location>
</feature>
<keyword evidence="1 4" id="KW-0378">Hydrolase</keyword>
<dbReference type="GO" id="GO:0046486">
    <property type="term" value="P:glycerolipid metabolic process"/>
    <property type="evidence" value="ECO:0007669"/>
    <property type="project" value="UniProtKB-ARBA"/>
</dbReference>
<keyword evidence="7" id="KW-1185">Reference proteome</keyword>
<evidence type="ECO:0000256" key="4">
    <source>
        <dbReference type="PROSITE-ProRule" id="PRU01161"/>
    </source>
</evidence>
<dbReference type="InterPro" id="IPR002641">
    <property type="entry name" value="PNPLA_dom"/>
</dbReference>
<dbReference type="PROSITE" id="PS51635">
    <property type="entry name" value="PNPLA"/>
    <property type="match status" value="1"/>
</dbReference>
<dbReference type="SUPFAM" id="SSF52151">
    <property type="entry name" value="FabD/lysophospholipase-like"/>
    <property type="match status" value="1"/>
</dbReference>
<dbReference type="PANTHER" id="PTHR24185">
    <property type="entry name" value="CALCIUM-INDEPENDENT PHOSPHOLIPASE A2-GAMMA"/>
    <property type="match status" value="1"/>
</dbReference>
<dbReference type="AlphaFoldDB" id="A0A0B7F4E8"/>
<feature type="short sequence motif" description="DGA/G" evidence="4">
    <location>
        <begin position="214"/>
        <end position="216"/>
    </location>
</feature>
<dbReference type="InterPro" id="IPR016035">
    <property type="entry name" value="Acyl_Trfase/lysoPLipase"/>
</dbReference>
<feature type="short sequence motif" description="GXSXG" evidence="4">
    <location>
        <begin position="63"/>
        <end position="67"/>
    </location>
</feature>
<dbReference type="Gene3D" id="3.40.1090.10">
    <property type="entry name" value="Cytosolic phospholipase A2 catalytic domain"/>
    <property type="match status" value="1"/>
</dbReference>
<protein>
    <submittedName>
        <fullName evidence="6">Calcium-independent phospholipase A2-gamma</fullName>
    </submittedName>
</protein>
<organism evidence="6 7">
    <name type="scientific">Thanatephorus cucumeris (strain AG1-IB / isolate 7/3/14)</name>
    <name type="common">Lettuce bottom rot fungus</name>
    <name type="synonym">Rhizoctonia solani</name>
    <dbReference type="NCBI Taxonomy" id="1108050"/>
    <lineage>
        <taxon>Eukaryota</taxon>
        <taxon>Fungi</taxon>
        <taxon>Dikarya</taxon>
        <taxon>Basidiomycota</taxon>
        <taxon>Agaricomycotina</taxon>
        <taxon>Agaricomycetes</taxon>
        <taxon>Cantharellales</taxon>
        <taxon>Ceratobasidiaceae</taxon>
        <taxon>Rhizoctonia</taxon>
        <taxon>Rhizoctonia solani AG-1</taxon>
    </lineage>
</organism>
<dbReference type="GO" id="GO:0047499">
    <property type="term" value="F:calcium-independent phospholipase A2 activity"/>
    <property type="evidence" value="ECO:0007669"/>
    <property type="project" value="TreeGrafter"/>
</dbReference>
<evidence type="ECO:0000256" key="3">
    <source>
        <dbReference type="ARBA" id="ARBA00023098"/>
    </source>
</evidence>
<dbReference type="STRING" id="1108050.A0A0B7F4E8"/>
<dbReference type="PANTHER" id="PTHR24185:SF1">
    <property type="entry name" value="CALCIUM-INDEPENDENT PHOSPHOLIPASE A2-GAMMA"/>
    <property type="match status" value="1"/>
</dbReference>
<dbReference type="GO" id="GO:0016020">
    <property type="term" value="C:membrane"/>
    <property type="evidence" value="ECO:0007669"/>
    <property type="project" value="TreeGrafter"/>
</dbReference>
<sequence length="365" mass="39729">MSNNLLSSLDHDTRGLRLLSLDGGGIRGLSSLLILQEIMGRVKRDEGLNETPRPCDYFDVIGGTSTGGLIAIMLGRFRMSVSEAIKAYVSLSEKIFSEQKPMWKEGKFKATLLEDAIKDIVSKYSENRDPETRMFDPLLQPGSETKGCRAFVCALTAENMRAGIPVHFRTYQSEWNPAPNCKIWEAARATSAAPTFFKSITVSSDDGIPMKFIDGGMAVNNPTERVLSEANKLFSGHNQQLSCILSIGTGQSKTISVPEAGAMTNMFVPAAQLAGAVKKIATDCEKMADEMSSRFAPHPGVYFRFSVDQGLQDIGLGAYEKLSELAAHTSAYMRLHGNDTKADQVATALKSTRSWATLPIADVAQ</sequence>
<dbReference type="Proteomes" id="UP000059188">
    <property type="component" value="Unassembled WGS sequence"/>
</dbReference>